<protein>
    <submittedName>
        <fullName evidence="1">Uncharacterized protein</fullName>
    </submittedName>
</protein>
<comment type="caution">
    <text evidence="1">The sequence shown here is derived from an EMBL/GenBank/DDBJ whole genome shotgun (WGS) entry which is preliminary data.</text>
</comment>
<gene>
    <name evidence="1" type="ORF">WJX75_004500</name>
</gene>
<name>A0ABR2YXN4_9CHLO</name>
<dbReference type="Proteomes" id="UP001491310">
    <property type="component" value="Unassembled WGS sequence"/>
</dbReference>
<dbReference type="EMBL" id="JALJOT010000003">
    <property type="protein sequence ID" value="KAK9916583.1"/>
    <property type="molecule type" value="Genomic_DNA"/>
</dbReference>
<organism evidence="1 2">
    <name type="scientific">Coccomyxa subellipsoidea</name>
    <dbReference type="NCBI Taxonomy" id="248742"/>
    <lineage>
        <taxon>Eukaryota</taxon>
        <taxon>Viridiplantae</taxon>
        <taxon>Chlorophyta</taxon>
        <taxon>core chlorophytes</taxon>
        <taxon>Trebouxiophyceae</taxon>
        <taxon>Trebouxiophyceae incertae sedis</taxon>
        <taxon>Coccomyxaceae</taxon>
        <taxon>Coccomyxa</taxon>
    </lineage>
</organism>
<evidence type="ECO:0000313" key="2">
    <source>
        <dbReference type="Proteomes" id="UP001491310"/>
    </source>
</evidence>
<reference evidence="1 2" key="1">
    <citation type="journal article" date="2024" name="Nat. Commun.">
        <title>Phylogenomics reveals the evolutionary origins of lichenization in chlorophyte algae.</title>
        <authorList>
            <person name="Puginier C."/>
            <person name="Libourel C."/>
            <person name="Otte J."/>
            <person name="Skaloud P."/>
            <person name="Haon M."/>
            <person name="Grisel S."/>
            <person name="Petersen M."/>
            <person name="Berrin J.G."/>
            <person name="Delaux P.M."/>
            <person name="Dal Grande F."/>
            <person name="Keller J."/>
        </authorList>
    </citation>
    <scope>NUCLEOTIDE SEQUENCE [LARGE SCALE GENOMIC DNA]</scope>
    <source>
        <strain evidence="1 2">SAG 216-7</strain>
    </source>
</reference>
<sequence length="242" mass="26094">MDEVTGIGDHLAEELKQFQKNASGEWEGITATFNAQGEALELPEHYVPSAYREWDVHLFDWQSLCSTQVLGEEGLQYSLKRMMPTVGCEADAIDTVEVHLERFLAPYNGGAELAGCGGGMSAFAQKPRPTAEKLTEAARCAGDSCTSVEIVRNEDSGFQRRSGFLSPERLLSAASKEGLLLPSGVVTSLNSDGTESFEVVTALLHENQTEDFESFSAAVVSYLDGHIREVLFTNGSPGAPGP</sequence>
<evidence type="ECO:0000313" key="1">
    <source>
        <dbReference type="EMBL" id="KAK9916583.1"/>
    </source>
</evidence>
<accession>A0ABR2YXN4</accession>
<keyword evidence="2" id="KW-1185">Reference proteome</keyword>
<proteinExistence type="predicted"/>